<evidence type="ECO:0000259" key="7">
    <source>
        <dbReference type="PROSITE" id="PS50234"/>
    </source>
</evidence>
<dbReference type="InterPro" id="IPR052969">
    <property type="entry name" value="Thr-specific_kinase-like"/>
</dbReference>
<evidence type="ECO:0000256" key="3">
    <source>
        <dbReference type="ARBA" id="ARBA00022527"/>
    </source>
</evidence>
<dbReference type="Proteomes" id="UP000692954">
    <property type="component" value="Unassembled WGS sequence"/>
</dbReference>
<comment type="caution">
    <text evidence="9">The sequence shown here is derived from an EMBL/GenBank/DDBJ whole genome shotgun (WGS) entry which is preliminary data.</text>
</comment>
<proteinExistence type="predicted"/>
<evidence type="ECO:0000256" key="6">
    <source>
        <dbReference type="ARBA" id="ARBA00022777"/>
    </source>
</evidence>
<organism evidence="9 10">
    <name type="scientific">Paramecium sonneborni</name>
    <dbReference type="NCBI Taxonomy" id="65129"/>
    <lineage>
        <taxon>Eukaryota</taxon>
        <taxon>Sar</taxon>
        <taxon>Alveolata</taxon>
        <taxon>Ciliophora</taxon>
        <taxon>Intramacronucleata</taxon>
        <taxon>Oligohymenophorea</taxon>
        <taxon>Peniculida</taxon>
        <taxon>Parameciidae</taxon>
        <taxon>Paramecium</taxon>
    </lineage>
</organism>
<keyword evidence="4" id="KW-0808">Transferase</keyword>
<reference evidence="9" key="1">
    <citation type="submission" date="2021-01" db="EMBL/GenBank/DDBJ databases">
        <authorList>
            <consortium name="Genoscope - CEA"/>
            <person name="William W."/>
        </authorList>
    </citation>
    <scope>NUCLEOTIDE SEQUENCE</scope>
</reference>
<comment type="subcellular location">
    <subcellularLocation>
        <location evidence="1">Secreted</location>
    </subcellularLocation>
</comment>
<dbReference type="EMBL" id="CAJJDN010000122">
    <property type="protein sequence ID" value="CAD8119766.1"/>
    <property type="molecule type" value="Genomic_DNA"/>
</dbReference>
<dbReference type="InterPro" id="IPR056861">
    <property type="entry name" value="HMCN1-like_VWA"/>
</dbReference>
<dbReference type="InterPro" id="IPR004166">
    <property type="entry name" value="a-kinase_dom"/>
</dbReference>
<dbReference type="PROSITE" id="PS50234">
    <property type="entry name" value="VWFA"/>
    <property type="match status" value="1"/>
</dbReference>
<dbReference type="SMART" id="SM00811">
    <property type="entry name" value="Alpha_kinase"/>
    <property type="match status" value="1"/>
</dbReference>
<protein>
    <recommendedName>
        <fullName evidence="11">Alpha-type protein kinase domain-containing protein</fullName>
    </recommendedName>
</protein>
<dbReference type="PANTHER" id="PTHR47763">
    <property type="entry name" value="ALPHA-PROTEIN KINASE VWKA"/>
    <property type="match status" value="1"/>
</dbReference>
<dbReference type="GO" id="GO:0004674">
    <property type="term" value="F:protein serine/threonine kinase activity"/>
    <property type="evidence" value="ECO:0007669"/>
    <property type="project" value="UniProtKB-KW"/>
</dbReference>
<dbReference type="Pfam" id="PF25106">
    <property type="entry name" value="VWA_4"/>
    <property type="match status" value="1"/>
</dbReference>
<feature type="domain" description="Alpha-type protein kinase" evidence="8">
    <location>
        <begin position="467"/>
        <end position="730"/>
    </location>
</feature>
<dbReference type="GO" id="GO:0005524">
    <property type="term" value="F:ATP binding"/>
    <property type="evidence" value="ECO:0007669"/>
    <property type="project" value="InterPro"/>
</dbReference>
<gene>
    <name evidence="9" type="ORF">PSON_ATCC_30995.1.T1220175</name>
</gene>
<dbReference type="PROSITE" id="PS51158">
    <property type="entry name" value="ALPHA_KINASE"/>
    <property type="match status" value="1"/>
</dbReference>
<evidence type="ECO:0000256" key="1">
    <source>
        <dbReference type="ARBA" id="ARBA00004613"/>
    </source>
</evidence>
<keyword evidence="10" id="KW-1185">Reference proteome</keyword>
<keyword evidence="3" id="KW-0723">Serine/threonine-protein kinase</keyword>
<keyword evidence="2" id="KW-0964">Secreted</keyword>
<dbReference type="Pfam" id="PF02816">
    <property type="entry name" value="Alpha_kinase"/>
    <property type="match status" value="1"/>
</dbReference>
<evidence type="ECO:0000259" key="8">
    <source>
        <dbReference type="PROSITE" id="PS51158"/>
    </source>
</evidence>
<evidence type="ECO:0000256" key="2">
    <source>
        <dbReference type="ARBA" id="ARBA00022525"/>
    </source>
</evidence>
<keyword evidence="5" id="KW-0732">Signal</keyword>
<name>A0A8S1QVB6_9CILI</name>
<evidence type="ECO:0008006" key="11">
    <source>
        <dbReference type="Google" id="ProtNLM"/>
    </source>
</evidence>
<dbReference type="PANTHER" id="PTHR47763:SF5">
    <property type="entry name" value="CHROMOSOME UNDETERMINED SCAFFOLD_25, WHOLE GENOME SHOTGUN SEQUENCE"/>
    <property type="match status" value="1"/>
</dbReference>
<evidence type="ECO:0000256" key="5">
    <source>
        <dbReference type="ARBA" id="ARBA00022729"/>
    </source>
</evidence>
<dbReference type="OrthoDB" id="305339at2759"/>
<dbReference type="GO" id="GO:0005737">
    <property type="term" value="C:cytoplasm"/>
    <property type="evidence" value="ECO:0007669"/>
    <property type="project" value="TreeGrafter"/>
</dbReference>
<dbReference type="CDD" id="cd04515">
    <property type="entry name" value="Alpha_kinase"/>
    <property type="match status" value="1"/>
</dbReference>
<evidence type="ECO:0000313" key="10">
    <source>
        <dbReference type="Proteomes" id="UP000692954"/>
    </source>
</evidence>
<accession>A0A8S1QVB6</accession>
<sequence>MDQKEDNEKEYNFSEICLKSIFCQDNNCQLDHQRLFVGVCIEYLRNEQEQGDEFKQLKCKNNDCSFWHFNNEKFNDQLAKSTINGVFPHNLCPKSCKSGDCKFLHREWAEKLCFDYILKICRKAKCEYSHMRWDSVALRDKAKQSSIIKYNTPEEFCQKEKCNCDKHPAWLNQYCVAYLKGKCSNKKCLKSHTDWEKINNQINQKNAVKSCIVIAQDRKKLNQVLPNIDGVQLLCQSAEFNHYKKWLKEQNIIDVVFIMDLTGSMRSWKDMVQNTITKIIDQFLNSINGFQVRVAFVGYRDICDKDNKIVYWNFTKKIDEIRNFISKLEVKGGGDEAEDVVSGFEQALKLNFSHHEESILCTFLLADAPCHGRDYHNLKSDDLIDKMPKNYFEAVLEEYKQKKKNNFLCCIKINDKTDIMFEKMKAVLPMLTITTQKKPEDILDVVGFTLRMSVTETKKLKSLINNKYQYFKAEFIKPKLDTISIDYEDDDYWKTYNQMIDEKKRSNITGLKITLDKNEINKENDNSSTYIYKAFDAINNREVIIKIPKRLVDNQGNISNQEIKEAEELATIRFYSSCYACQMAYFFNQRLKNNNLLNEMQPLFYAHPILYKLLDTPFFGLNLVYGETYIQVVHKFQKYTTNHSYIEANKYFYSAFSHFSYQASEGNLVIMDLQGFNNILTDPSIQTNQYTGSILEKDKTNRQNKGIEDFIQIQHKECSYLCKKLQLNQINQNPQINQIVCPIELINNLKGICYDCDEFVDFDREQLNNQNEKNFQFSCKYCLSEAQNLITQECHCCYFVYQTPINKEIKKQTNLCECQECKTTCQGLEKKRCYYCLRTCQKVMKEINIKNKPYYFCENALEYLKAFKCKKCGKLYNRSSLITIEDYNEKSFSCC</sequence>
<evidence type="ECO:0000313" key="9">
    <source>
        <dbReference type="EMBL" id="CAD8119766.1"/>
    </source>
</evidence>
<feature type="domain" description="VWFA" evidence="7">
    <location>
        <begin position="254"/>
        <end position="334"/>
    </location>
</feature>
<evidence type="ECO:0000256" key="4">
    <source>
        <dbReference type="ARBA" id="ARBA00022679"/>
    </source>
</evidence>
<dbReference type="InterPro" id="IPR002035">
    <property type="entry name" value="VWF_A"/>
</dbReference>
<dbReference type="CDD" id="cd00198">
    <property type="entry name" value="vWFA"/>
    <property type="match status" value="1"/>
</dbReference>
<dbReference type="AlphaFoldDB" id="A0A8S1QVB6"/>
<keyword evidence="6" id="KW-0418">Kinase</keyword>